<keyword evidence="9" id="KW-1185">Reference proteome</keyword>
<dbReference type="PANTHER" id="PTHR43304">
    <property type="entry name" value="PHYTOCHROME-LIKE PROTEIN CPH1"/>
    <property type="match status" value="1"/>
</dbReference>
<dbReference type="InterPro" id="IPR036890">
    <property type="entry name" value="HATPase_C_sf"/>
</dbReference>
<dbReference type="InterPro" id="IPR005467">
    <property type="entry name" value="His_kinase_dom"/>
</dbReference>
<dbReference type="InterPro" id="IPR003594">
    <property type="entry name" value="HATPase_dom"/>
</dbReference>
<dbReference type="InterPro" id="IPR004358">
    <property type="entry name" value="Sig_transdc_His_kin-like_C"/>
</dbReference>
<reference evidence="9" key="1">
    <citation type="submission" date="2016-02" db="EMBL/GenBank/DDBJ databases">
        <title>Paenibacillus sp. LPB0068, isolated from Crassostrea gigas.</title>
        <authorList>
            <person name="Shin S.-K."/>
            <person name="Yi H."/>
        </authorList>
    </citation>
    <scope>NUCLEOTIDE SEQUENCE [LARGE SCALE GENOMIC DNA]</scope>
    <source>
        <strain evidence="9">KCTC 23969</strain>
    </source>
</reference>
<dbReference type="KEGG" id="prn:BW723_10500"/>
<dbReference type="Pfam" id="PF00512">
    <property type="entry name" value="HisKA"/>
    <property type="match status" value="1"/>
</dbReference>
<dbReference type="RefSeq" id="WP_068365279.1">
    <property type="nucleotide sequence ID" value="NZ_CP019337.1"/>
</dbReference>
<keyword evidence="3" id="KW-0597">Phosphoprotein</keyword>
<comment type="caution">
    <text evidence="8">The sequence shown here is derived from an EMBL/GenBank/DDBJ whole genome shotgun (WGS) entry which is preliminary data.</text>
</comment>
<accession>A0A1B8TNP5</accession>
<dbReference type="FunFam" id="3.30.565.10:FF:000006">
    <property type="entry name" value="Sensor histidine kinase WalK"/>
    <property type="match status" value="1"/>
</dbReference>
<dbReference type="GO" id="GO:0000155">
    <property type="term" value="F:phosphorelay sensor kinase activity"/>
    <property type="evidence" value="ECO:0007669"/>
    <property type="project" value="InterPro"/>
</dbReference>
<dbReference type="SUPFAM" id="SSF55874">
    <property type="entry name" value="ATPase domain of HSP90 chaperone/DNA topoisomerase II/histidine kinase"/>
    <property type="match status" value="1"/>
</dbReference>
<protein>
    <recommendedName>
        <fullName evidence="2">histidine kinase</fullName>
        <ecNumber evidence="2">2.7.13.3</ecNumber>
    </recommendedName>
</protein>
<feature type="coiled-coil region" evidence="6">
    <location>
        <begin position="2"/>
        <end position="36"/>
    </location>
</feature>
<feature type="domain" description="Histidine kinase" evidence="7">
    <location>
        <begin position="39"/>
        <end position="251"/>
    </location>
</feature>
<keyword evidence="6" id="KW-0175">Coiled coil</keyword>
<dbReference type="Pfam" id="PF02518">
    <property type="entry name" value="HATPase_c"/>
    <property type="match status" value="1"/>
</dbReference>
<dbReference type="SMART" id="SM00388">
    <property type="entry name" value="HisKA"/>
    <property type="match status" value="1"/>
</dbReference>
<dbReference type="AlphaFoldDB" id="A0A1B8TNP5"/>
<dbReference type="Gene3D" id="3.30.565.10">
    <property type="entry name" value="Histidine kinase-like ATPase, C-terminal domain"/>
    <property type="match status" value="1"/>
</dbReference>
<evidence type="ECO:0000259" key="7">
    <source>
        <dbReference type="PROSITE" id="PS50109"/>
    </source>
</evidence>
<dbReference type="SMART" id="SM00387">
    <property type="entry name" value="HATPase_c"/>
    <property type="match status" value="1"/>
</dbReference>
<dbReference type="PRINTS" id="PR00344">
    <property type="entry name" value="BCTRLSENSOR"/>
</dbReference>
<evidence type="ECO:0000313" key="9">
    <source>
        <dbReference type="Proteomes" id="UP000092612"/>
    </source>
</evidence>
<evidence type="ECO:0000313" key="8">
    <source>
        <dbReference type="EMBL" id="OBY61219.1"/>
    </source>
</evidence>
<sequence length="251" mass="29060">MKTDQIKEIEDLLLANKKLKEENFALNRQNKDLKQFSYLATHDLQQPINNIISYLSILEDSRKNLDDLGNLCLTVIKKSSFKMKSFITSLLEYSLIGNNPKDEYIVIADVIESVKEVLSDKIEESNATININLKEHQLYCYKNDIHLLFLHLIENALKFSKENETPEITIKSEIKDENYVYSISDKGIGIEEVHFKNIFDIFYTINRDEKYEGVGIGLADCKKIIELYKGKIWLESTINKGSTFFFTLPKA</sequence>
<dbReference type="InterPro" id="IPR036097">
    <property type="entry name" value="HisK_dim/P_sf"/>
</dbReference>
<dbReference type="Proteomes" id="UP000092612">
    <property type="component" value="Unassembled WGS sequence"/>
</dbReference>
<evidence type="ECO:0000256" key="1">
    <source>
        <dbReference type="ARBA" id="ARBA00000085"/>
    </source>
</evidence>
<keyword evidence="5" id="KW-0418">Kinase</keyword>
<dbReference type="EMBL" id="LSFL01000044">
    <property type="protein sequence ID" value="OBY61219.1"/>
    <property type="molecule type" value="Genomic_DNA"/>
</dbReference>
<dbReference type="InterPro" id="IPR052162">
    <property type="entry name" value="Sensor_kinase/Photoreceptor"/>
</dbReference>
<dbReference type="InterPro" id="IPR003661">
    <property type="entry name" value="HisK_dim/P_dom"/>
</dbReference>
<evidence type="ECO:0000256" key="2">
    <source>
        <dbReference type="ARBA" id="ARBA00012438"/>
    </source>
</evidence>
<dbReference type="Gene3D" id="1.10.287.130">
    <property type="match status" value="1"/>
</dbReference>
<evidence type="ECO:0000256" key="3">
    <source>
        <dbReference type="ARBA" id="ARBA00022553"/>
    </source>
</evidence>
<evidence type="ECO:0000256" key="6">
    <source>
        <dbReference type="SAM" id="Coils"/>
    </source>
</evidence>
<organism evidence="8 9">
    <name type="scientific">Polaribacter reichenbachii</name>
    <dbReference type="NCBI Taxonomy" id="996801"/>
    <lineage>
        <taxon>Bacteria</taxon>
        <taxon>Pseudomonadati</taxon>
        <taxon>Bacteroidota</taxon>
        <taxon>Flavobacteriia</taxon>
        <taxon>Flavobacteriales</taxon>
        <taxon>Flavobacteriaceae</taxon>
    </lineage>
</organism>
<keyword evidence="4" id="KW-0808">Transferase</keyword>
<evidence type="ECO:0000256" key="5">
    <source>
        <dbReference type="ARBA" id="ARBA00022777"/>
    </source>
</evidence>
<proteinExistence type="predicted"/>
<evidence type="ECO:0000256" key="4">
    <source>
        <dbReference type="ARBA" id="ARBA00022679"/>
    </source>
</evidence>
<dbReference type="PANTHER" id="PTHR43304:SF1">
    <property type="entry name" value="PAC DOMAIN-CONTAINING PROTEIN"/>
    <property type="match status" value="1"/>
</dbReference>
<name>A0A1B8TNP5_9FLAO</name>
<dbReference type="SUPFAM" id="SSF47384">
    <property type="entry name" value="Homodimeric domain of signal transducing histidine kinase"/>
    <property type="match status" value="1"/>
</dbReference>
<dbReference type="PROSITE" id="PS50109">
    <property type="entry name" value="HIS_KIN"/>
    <property type="match status" value="1"/>
</dbReference>
<dbReference type="STRING" id="996801.BW723_10500"/>
<dbReference type="CDD" id="cd00082">
    <property type="entry name" value="HisKA"/>
    <property type="match status" value="1"/>
</dbReference>
<comment type="catalytic activity">
    <reaction evidence="1">
        <text>ATP + protein L-histidine = ADP + protein N-phospho-L-histidine.</text>
        <dbReference type="EC" id="2.7.13.3"/>
    </reaction>
</comment>
<dbReference type="EC" id="2.7.13.3" evidence="2"/>
<dbReference type="OrthoDB" id="9781208at2"/>
<gene>
    <name evidence="8" type="ORF">LPB301_17255</name>
</gene>